<organism evidence="2 3">
    <name type="scientific">Lutibacter oceani</name>
    <dbReference type="NCBI Taxonomy" id="1853311"/>
    <lineage>
        <taxon>Bacteria</taxon>
        <taxon>Pseudomonadati</taxon>
        <taxon>Bacteroidota</taxon>
        <taxon>Flavobacteriia</taxon>
        <taxon>Flavobacteriales</taxon>
        <taxon>Flavobacteriaceae</taxon>
        <taxon>Lutibacter</taxon>
    </lineage>
</organism>
<dbReference type="RefSeq" id="WP_162880034.1">
    <property type="nucleotide sequence ID" value="NZ_QTTQ01000009.1"/>
</dbReference>
<evidence type="ECO:0000313" key="2">
    <source>
        <dbReference type="EMBL" id="REE83535.1"/>
    </source>
</evidence>
<reference evidence="2 3" key="1">
    <citation type="submission" date="2018-08" db="EMBL/GenBank/DDBJ databases">
        <title>Genomic Encyclopedia of Type Strains, Phase III (KMG-III): the genomes of soil and plant-associated and newly described type strains.</title>
        <authorList>
            <person name="Whitman W."/>
        </authorList>
    </citation>
    <scope>NUCLEOTIDE SEQUENCE [LARGE SCALE GENOMIC DNA]</scope>
    <source>
        <strain evidence="2 3">325-5</strain>
    </source>
</reference>
<keyword evidence="3" id="KW-1185">Reference proteome</keyword>
<sequence>MKSIKFIFAFLLFTSLFISCTSDSAEDEELYAKEQVQATGEEGSADITRTRD</sequence>
<name>A0A3D9S3X4_9FLAO</name>
<evidence type="ECO:0000313" key="3">
    <source>
        <dbReference type="Proteomes" id="UP000256429"/>
    </source>
</evidence>
<dbReference type="PROSITE" id="PS51257">
    <property type="entry name" value="PROKAR_LIPOPROTEIN"/>
    <property type="match status" value="1"/>
</dbReference>
<accession>A0A3D9S3X4</accession>
<feature type="chain" id="PRO_5017731722" evidence="1">
    <location>
        <begin position="25"/>
        <end position="52"/>
    </location>
</feature>
<keyword evidence="1" id="KW-0732">Signal</keyword>
<comment type="caution">
    <text evidence="2">The sequence shown here is derived from an EMBL/GenBank/DDBJ whole genome shotgun (WGS) entry which is preliminary data.</text>
</comment>
<feature type="signal peptide" evidence="1">
    <location>
        <begin position="1"/>
        <end position="24"/>
    </location>
</feature>
<dbReference type="EMBL" id="QTTQ01000009">
    <property type="protein sequence ID" value="REE83535.1"/>
    <property type="molecule type" value="Genomic_DNA"/>
</dbReference>
<evidence type="ECO:0000256" key="1">
    <source>
        <dbReference type="SAM" id="SignalP"/>
    </source>
</evidence>
<protein>
    <submittedName>
        <fullName evidence="2">Uncharacterized protein</fullName>
    </submittedName>
</protein>
<dbReference type="Proteomes" id="UP000256429">
    <property type="component" value="Unassembled WGS sequence"/>
</dbReference>
<gene>
    <name evidence="2" type="ORF">BX611_0826</name>
</gene>
<dbReference type="AlphaFoldDB" id="A0A3D9S3X4"/>
<proteinExistence type="predicted"/>